<dbReference type="AlphaFoldDB" id="A9D3C5"/>
<sequence length="192" mass="21112">MRTFLDSKAMAKAMRARLSEKGIDIAHSEALEIVASQFGLETWNILSARIDSTASGTTRTTGATGETGLRLEGATPIFRIFDVAKAREYYLGFLGMGVDWEHRHAPDLPLYMQVSRGGLKLHLSEHSGDATPGANAVVFCTGVSALHKELTDQNYSFNRPGLETQPWGAEMQVIDPFGNRLRFIERNEAPDA</sequence>
<dbReference type="InterPro" id="IPR045517">
    <property type="entry name" value="Glyoxalase_8"/>
</dbReference>
<comment type="similarity">
    <text evidence="1">Belongs to the bleomycin resistance protein family.</text>
</comment>
<dbReference type="InterPro" id="IPR000335">
    <property type="entry name" value="Bleomycin-R"/>
</dbReference>
<reference evidence="5 6" key="1">
    <citation type="submission" date="2007-10" db="EMBL/GenBank/DDBJ databases">
        <authorList>
            <person name="Wagner-Dobler I."/>
            <person name="Ferriera S."/>
            <person name="Johnson J."/>
            <person name="Kravitz S."/>
            <person name="Beeson K."/>
            <person name="Sutton G."/>
            <person name="Rogers Y.-H."/>
            <person name="Friedman R."/>
            <person name="Frazier M."/>
            <person name="Venter J.C."/>
        </authorList>
    </citation>
    <scope>NUCLEOTIDE SEQUENCE [LARGE SCALE GENOMIC DNA]</scope>
    <source>
        <strain evidence="5 6">DFL-43</strain>
    </source>
</reference>
<dbReference type="InterPro" id="IPR037523">
    <property type="entry name" value="VOC_core"/>
</dbReference>
<evidence type="ECO:0000259" key="4">
    <source>
        <dbReference type="PROSITE" id="PS51819"/>
    </source>
</evidence>
<dbReference type="OrthoDB" id="9803104at2"/>
<dbReference type="RefSeq" id="WP_007196665.1">
    <property type="nucleotide sequence ID" value="NZ_CM002917.1"/>
</dbReference>
<name>A9D3C5_HOEPD</name>
<protein>
    <recommendedName>
        <fullName evidence="2">Bleomycin resistance protein</fullName>
    </recommendedName>
</protein>
<accession>A9D3C5</accession>
<dbReference type="EMBL" id="ABIA03000002">
    <property type="protein sequence ID" value="EDQ33658.1"/>
    <property type="molecule type" value="Genomic_DNA"/>
</dbReference>
<feature type="domain" description="VOC" evidence="4">
    <location>
        <begin position="70"/>
        <end position="186"/>
    </location>
</feature>
<dbReference type="InterPro" id="IPR029068">
    <property type="entry name" value="Glyas_Bleomycin-R_OHBP_Dase"/>
</dbReference>
<reference evidence="5 6" key="2">
    <citation type="submission" date="2012-06" db="EMBL/GenBank/DDBJ databases">
        <authorList>
            <person name="Fiebig A."/>
        </authorList>
    </citation>
    <scope>NUCLEOTIDE SEQUENCE [LARGE SCALE GENOMIC DNA]</scope>
    <source>
        <strain evidence="5 6">DFL-43</strain>
    </source>
</reference>
<keyword evidence="6" id="KW-1185">Reference proteome</keyword>
<evidence type="ECO:0000256" key="1">
    <source>
        <dbReference type="ARBA" id="ARBA00011051"/>
    </source>
</evidence>
<evidence type="ECO:0000256" key="3">
    <source>
        <dbReference type="ARBA" id="ARBA00023251"/>
    </source>
</evidence>
<dbReference type="STRING" id="411684.HPDFL43_04375"/>
<evidence type="ECO:0000313" key="5">
    <source>
        <dbReference type="EMBL" id="EDQ33658.1"/>
    </source>
</evidence>
<comment type="caution">
    <text evidence="5">The sequence shown here is derived from an EMBL/GenBank/DDBJ whole genome shotgun (WGS) entry which is preliminary data.</text>
</comment>
<keyword evidence="3" id="KW-0046">Antibiotic resistance</keyword>
<dbReference type="PROSITE" id="PS51819">
    <property type="entry name" value="VOC"/>
    <property type="match status" value="1"/>
</dbReference>
<dbReference type="Pfam" id="PF19581">
    <property type="entry name" value="Glyoxalase_7"/>
    <property type="match status" value="1"/>
</dbReference>
<gene>
    <name evidence="5" type="ORF">HPDFL43_04375</name>
</gene>
<dbReference type="Proteomes" id="UP000004291">
    <property type="component" value="Chromosome"/>
</dbReference>
<dbReference type="SUPFAM" id="SSF54593">
    <property type="entry name" value="Glyoxalase/Bleomycin resistance protein/Dihydroxybiphenyl dioxygenase"/>
    <property type="match status" value="1"/>
</dbReference>
<dbReference type="CDD" id="cd08349">
    <property type="entry name" value="BLMA_like"/>
    <property type="match status" value="1"/>
</dbReference>
<dbReference type="eggNOG" id="COG0346">
    <property type="taxonomic scope" value="Bacteria"/>
</dbReference>
<dbReference type="Gene3D" id="3.10.180.10">
    <property type="entry name" value="2,3-Dihydroxybiphenyl 1,2-Dioxygenase, domain 1"/>
    <property type="match status" value="1"/>
</dbReference>
<dbReference type="Pfam" id="PF20066">
    <property type="entry name" value="Glyoxalase_8"/>
    <property type="match status" value="1"/>
</dbReference>
<proteinExistence type="inferred from homology"/>
<dbReference type="HOGENOM" id="CLU_121379_1_0_5"/>
<evidence type="ECO:0000313" key="6">
    <source>
        <dbReference type="Proteomes" id="UP000004291"/>
    </source>
</evidence>
<organism evidence="5 6">
    <name type="scientific">Hoeflea phototrophica (strain DSM 17068 / NCIMB 14078 / DFL-43)</name>
    <dbReference type="NCBI Taxonomy" id="411684"/>
    <lineage>
        <taxon>Bacteria</taxon>
        <taxon>Pseudomonadati</taxon>
        <taxon>Pseudomonadota</taxon>
        <taxon>Alphaproteobacteria</taxon>
        <taxon>Hyphomicrobiales</taxon>
        <taxon>Rhizobiaceae</taxon>
        <taxon>Hoeflea</taxon>
    </lineage>
</organism>
<evidence type="ECO:0000256" key="2">
    <source>
        <dbReference type="ARBA" id="ARBA00021572"/>
    </source>
</evidence>
<dbReference type="GO" id="GO:0046677">
    <property type="term" value="P:response to antibiotic"/>
    <property type="evidence" value="ECO:0007669"/>
    <property type="project" value="UniProtKB-KW"/>
</dbReference>